<keyword evidence="3" id="KW-1185">Reference proteome</keyword>
<dbReference type="InterPro" id="IPR004714">
    <property type="entry name" value="Cyt_oxidase_maturation_cbb3"/>
</dbReference>
<reference evidence="2 3" key="1">
    <citation type="submission" date="2013-02" db="EMBL/GenBank/DDBJ databases">
        <title>A novel strain isolated from Lonar lake, Maharashtra, India.</title>
        <authorList>
            <person name="Singh A."/>
        </authorList>
    </citation>
    <scope>NUCLEOTIDE SEQUENCE [LARGE SCALE GENOMIC DNA]</scope>
    <source>
        <strain evidence="2 3">AK24</strain>
    </source>
</reference>
<protein>
    <recommendedName>
        <fullName evidence="4">Type cbb3 cytochrome oxidase biogenesis protein CcoS, involved in heme b insertion</fullName>
    </recommendedName>
</protein>
<evidence type="ECO:0000313" key="3">
    <source>
        <dbReference type="Proteomes" id="UP000013909"/>
    </source>
</evidence>
<keyword evidence="1" id="KW-0812">Transmembrane</keyword>
<dbReference type="RefSeq" id="WP_010854447.1">
    <property type="nucleotide sequence ID" value="NZ_AQHR01000061.1"/>
</dbReference>
<dbReference type="STRING" id="1232681.ADIS_2309"/>
<organism evidence="2 3">
    <name type="scientific">Lunatimonas lonarensis</name>
    <dbReference type="NCBI Taxonomy" id="1232681"/>
    <lineage>
        <taxon>Bacteria</taxon>
        <taxon>Pseudomonadati</taxon>
        <taxon>Bacteroidota</taxon>
        <taxon>Cytophagia</taxon>
        <taxon>Cytophagales</taxon>
        <taxon>Cyclobacteriaceae</taxon>
    </lineage>
</organism>
<feature type="transmembrane region" description="Helical" evidence="1">
    <location>
        <begin position="6"/>
        <end position="23"/>
    </location>
</feature>
<keyword evidence="1" id="KW-1133">Transmembrane helix</keyword>
<evidence type="ECO:0008006" key="4">
    <source>
        <dbReference type="Google" id="ProtNLM"/>
    </source>
</evidence>
<proteinExistence type="predicted"/>
<dbReference type="PANTHER" id="PTHR41532">
    <property type="entry name" value="FIXS PROTEIN"/>
    <property type="match status" value="1"/>
</dbReference>
<dbReference type="OrthoDB" id="9802763at2"/>
<gene>
    <name evidence="2" type="ORF">ADIS_2309</name>
</gene>
<dbReference type="AlphaFoldDB" id="R7ZTA7"/>
<keyword evidence="1" id="KW-0472">Membrane</keyword>
<dbReference type="NCBIfam" id="TIGR00847">
    <property type="entry name" value="ccoS"/>
    <property type="match status" value="1"/>
</dbReference>
<evidence type="ECO:0000256" key="1">
    <source>
        <dbReference type="SAM" id="Phobius"/>
    </source>
</evidence>
<accession>R7ZTA7</accession>
<evidence type="ECO:0000313" key="2">
    <source>
        <dbReference type="EMBL" id="EON77229.1"/>
    </source>
</evidence>
<dbReference type="Proteomes" id="UP000013909">
    <property type="component" value="Unassembled WGS sequence"/>
</dbReference>
<dbReference type="EMBL" id="AQHR01000061">
    <property type="protein sequence ID" value="EON77229.1"/>
    <property type="molecule type" value="Genomic_DNA"/>
</dbReference>
<dbReference type="Pfam" id="PF03597">
    <property type="entry name" value="FixS"/>
    <property type="match status" value="1"/>
</dbReference>
<sequence length="61" mass="7043">MEVIFVLIGISLIMASGFLFLFIRAMKTGQYDDNYTPSIRILFDQKVKKQEEKKVPSTKSK</sequence>
<dbReference type="PANTHER" id="PTHR41532:SF1">
    <property type="entry name" value="FIXS PROTEIN"/>
    <property type="match status" value="1"/>
</dbReference>
<comment type="caution">
    <text evidence="2">The sequence shown here is derived from an EMBL/GenBank/DDBJ whole genome shotgun (WGS) entry which is preliminary data.</text>
</comment>
<name>R7ZTA7_9BACT</name>